<accession>F0YGR2</accession>
<evidence type="ECO:0000256" key="1">
    <source>
        <dbReference type="SAM" id="MobiDB-lite"/>
    </source>
</evidence>
<evidence type="ECO:0000313" key="2">
    <source>
        <dbReference type="EMBL" id="EGB05757.1"/>
    </source>
</evidence>
<reference evidence="2 3" key="1">
    <citation type="journal article" date="2011" name="Proc. Natl. Acad. Sci. U.S.A.">
        <title>Niche of harmful alga Aureococcus anophagefferens revealed through ecogenomics.</title>
        <authorList>
            <person name="Gobler C.J."/>
            <person name="Berry D.L."/>
            <person name="Dyhrman S.T."/>
            <person name="Wilhelm S.W."/>
            <person name="Salamov A."/>
            <person name="Lobanov A.V."/>
            <person name="Zhang Y."/>
            <person name="Collier J.L."/>
            <person name="Wurch L.L."/>
            <person name="Kustka A.B."/>
            <person name="Dill B.D."/>
            <person name="Shah M."/>
            <person name="VerBerkmoes N.C."/>
            <person name="Kuo A."/>
            <person name="Terry A."/>
            <person name="Pangilinan J."/>
            <person name="Lindquist E.A."/>
            <person name="Lucas S."/>
            <person name="Paulsen I.T."/>
            <person name="Hattenrath-Lehmann T.K."/>
            <person name="Talmage S.C."/>
            <person name="Walker E.A."/>
            <person name="Koch F."/>
            <person name="Burson A.M."/>
            <person name="Marcoval M.A."/>
            <person name="Tang Y.Z."/>
            <person name="Lecleir G.R."/>
            <person name="Coyne K.J."/>
            <person name="Berg G.M."/>
            <person name="Bertrand E.M."/>
            <person name="Saito M.A."/>
            <person name="Gladyshev V.N."/>
            <person name="Grigoriev I.V."/>
        </authorList>
    </citation>
    <scope>NUCLEOTIDE SEQUENCE [LARGE SCALE GENOMIC DNA]</scope>
    <source>
        <strain evidence="3">CCMP 1984</strain>
    </source>
</reference>
<evidence type="ECO:0000313" key="3">
    <source>
        <dbReference type="Proteomes" id="UP000002729"/>
    </source>
</evidence>
<feature type="region of interest" description="Disordered" evidence="1">
    <location>
        <begin position="153"/>
        <end position="203"/>
    </location>
</feature>
<dbReference type="AlphaFoldDB" id="F0YGR2"/>
<name>F0YGR2_AURAN</name>
<dbReference type="EMBL" id="GL833139">
    <property type="protein sequence ID" value="EGB05757.1"/>
    <property type="molecule type" value="Genomic_DNA"/>
</dbReference>
<dbReference type="InParanoid" id="F0YGR2"/>
<gene>
    <name evidence="2" type="ORF">AURANDRAFT_72167</name>
</gene>
<dbReference type="RefSeq" id="XP_009039596.1">
    <property type="nucleotide sequence ID" value="XM_009041348.1"/>
</dbReference>
<proteinExistence type="predicted"/>
<dbReference type="KEGG" id="aaf:AURANDRAFT_72167"/>
<protein>
    <submittedName>
        <fullName evidence="2">Expressed protein</fullName>
    </submittedName>
</protein>
<sequence length="345" mass="38215">MRSSCAAARDIHSWAAVNFAANRCCCDVCIGYKGASCARERARRSARQSFLRASKKLERRRGLHAIELEALMAPKKKQKRRAKKLPEHLIKDAPAGLDMTKQGLEAPRPFILTHTSSSSIILLRPCRRTPPFPKGRHSKEQAHLKEVYLASQQNAEEEDSDGPEPEAAGRAPEDDYELPGCENDNGAENQPAAVEEEPKRTEVLSERISDNKNWFGEDLLHFEALGLVKLVHCTSMDSSLLIGPHRLPRPGTAMHACYGVAIVKAVGSGNVQCQVQGAFDVVSQDAVQKMSDQELKYYLLYKGAGGRGNAKPKWWPEEYDRKIEALTKGGAILVRHSSKQPVLNL</sequence>
<organism evidence="3">
    <name type="scientific">Aureococcus anophagefferens</name>
    <name type="common">Harmful bloom alga</name>
    <dbReference type="NCBI Taxonomy" id="44056"/>
    <lineage>
        <taxon>Eukaryota</taxon>
        <taxon>Sar</taxon>
        <taxon>Stramenopiles</taxon>
        <taxon>Ochrophyta</taxon>
        <taxon>Pelagophyceae</taxon>
        <taxon>Pelagomonadales</taxon>
        <taxon>Pelagomonadaceae</taxon>
        <taxon>Aureococcus</taxon>
    </lineage>
</organism>
<dbReference type="GeneID" id="20228578"/>
<feature type="compositionally biased region" description="Acidic residues" evidence="1">
    <location>
        <begin position="155"/>
        <end position="164"/>
    </location>
</feature>
<keyword evidence="3" id="KW-1185">Reference proteome</keyword>
<dbReference type="Proteomes" id="UP000002729">
    <property type="component" value="Unassembled WGS sequence"/>
</dbReference>